<gene>
    <name evidence="2" type="ORF">SAMN04487884_11821</name>
</gene>
<organism evidence="2 3">
    <name type="scientific">Butyrivibrio fibrisolvens</name>
    <dbReference type="NCBI Taxonomy" id="831"/>
    <lineage>
        <taxon>Bacteria</taxon>
        <taxon>Bacillati</taxon>
        <taxon>Bacillota</taxon>
        <taxon>Clostridia</taxon>
        <taxon>Lachnospirales</taxon>
        <taxon>Lachnospiraceae</taxon>
        <taxon>Butyrivibrio</taxon>
    </lineage>
</organism>
<evidence type="ECO:0000313" key="2">
    <source>
        <dbReference type="EMBL" id="SES07056.1"/>
    </source>
</evidence>
<accession>A0A1H9UC78</accession>
<dbReference type="AlphaFoldDB" id="A0A1H9UC78"/>
<dbReference type="EMBL" id="FOGJ01000018">
    <property type="protein sequence ID" value="SES07056.1"/>
    <property type="molecule type" value="Genomic_DNA"/>
</dbReference>
<sequence>MDKQDIISKNNNVVRNEVEDNKAKDNKVINNKAEDKIVKDNKTEDIKVKDIKAKDAKVIDKAEPITEVLSSDKTTFSHDAEVKAHSKEFGKVKMWFCMFFLGVFMYVLAALYVIIKHKGLFFYYGDYNVQQVPFYILAHRAIRNGQLFWNWNLDLGGDLTADLAFYLMGSPFFWITIPFPESFLPYMMPYLMALKYGVASANAFLYMRRYTRTNRAAQIGALLFAFCGFNATNIVFNHFTDAVAFFPLLMIAFENLCAFDNGQKGFKISRSRWIFFAVMTCVCSVVNYYFFFGQVIFLGLYFILRYVPGRKMSDIGKNLIRLITAGITGIMVAGLFLVLAFNGVAGNSRLDNILLGYDIVVYSSGYMYWDIIKSMIMLPDIIGRGTLFFTTTVKNASLAVYLPMFGLAGVIAYFRAFKGQASWKKRMLIASLIIAFIPVFNSAFSLFNSQYYARWFYMPILIMSLVTCEMVERDRGENLRTGTLATIIMFLLLIIIAILPSRDDDGNIVYMQMVSNSDIFWRDVLGTAVFCSILILIVFLSRKIKTRVNLSFAGTVFAGCIGTMIILINGSSLISDFGMEQWKLQMIDTRPTIDESSFSRIETDSTSTNYEMRWGIPTIHCFLSTVPSQIFDFYEGAAGITRSVESDSPLTRAGLRALLSARYYVENSRINDDDEFLNNEGTLDYEQVSSLEEMNGFTLFENTNYIPMGFTFDYYTSESDWTAADASDHDLSLVKVLILPDEIANTYHGNMIRLSASDIANDEIDIYQFRSLCNQRRASACTAFTTTQNGFEAVTKNFKEYELVFFSVPNVEGMTATVDGKKVDIITADYGLMAIPVSKGSHTITVKYLPKGIYLGLGISVIGILILISYISFSYLNKNQEITQ</sequence>
<feature type="transmembrane region" description="Helical" evidence="1">
    <location>
        <begin position="398"/>
        <end position="416"/>
    </location>
</feature>
<feature type="transmembrane region" description="Helical" evidence="1">
    <location>
        <begin position="483"/>
        <end position="499"/>
    </location>
</feature>
<protein>
    <submittedName>
        <fullName evidence="2">Uncharacterized membrane protein YfhO</fullName>
    </submittedName>
</protein>
<dbReference type="eggNOG" id="COG4485">
    <property type="taxonomic scope" value="Bacteria"/>
</dbReference>
<reference evidence="2 3" key="1">
    <citation type="submission" date="2016-10" db="EMBL/GenBank/DDBJ databases">
        <authorList>
            <person name="de Groot N.N."/>
        </authorList>
    </citation>
    <scope>NUCLEOTIDE SEQUENCE [LARGE SCALE GENOMIC DNA]</scope>
    <source>
        <strain evidence="2 3">AR40</strain>
    </source>
</reference>
<dbReference type="Pfam" id="PF09586">
    <property type="entry name" value="YfhO"/>
    <property type="match status" value="2"/>
</dbReference>
<feature type="transmembrane region" description="Helical" evidence="1">
    <location>
        <begin position="428"/>
        <end position="447"/>
    </location>
</feature>
<keyword evidence="1" id="KW-0812">Transmembrane</keyword>
<name>A0A1H9UC78_BUTFI</name>
<feature type="transmembrane region" description="Helical" evidence="1">
    <location>
        <begin position="319"/>
        <end position="341"/>
    </location>
</feature>
<feature type="transmembrane region" description="Helical" evidence="1">
    <location>
        <begin position="183"/>
        <end position="207"/>
    </location>
</feature>
<evidence type="ECO:0000313" key="3">
    <source>
        <dbReference type="Proteomes" id="UP000182584"/>
    </source>
</evidence>
<feature type="transmembrane region" description="Helical" evidence="1">
    <location>
        <begin position="853"/>
        <end position="876"/>
    </location>
</feature>
<dbReference type="PANTHER" id="PTHR38454:SF1">
    <property type="entry name" value="INTEGRAL MEMBRANE PROTEIN"/>
    <property type="match status" value="1"/>
</dbReference>
<dbReference type="PANTHER" id="PTHR38454">
    <property type="entry name" value="INTEGRAL MEMBRANE PROTEIN-RELATED"/>
    <property type="match status" value="1"/>
</dbReference>
<proteinExistence type="predicted"/>
<dbReference type="RefSeq" id="WP_074756999.1">
    <property type="nucleotide sequence ID" value="NZ_FOGJ01000018.1"/>
</dbReference>
<dbReference type="Proteomes" id="UP000182584">
    <property type="component" value="Unassembled WGS sequence"/>
</dbReference>
<feature type="transmembrane region" description="Helical" evidence="1">
    <location>
        <begin position="453"/>
        <end position="471"/>
    </location>
</feature>
<feature type="transmembrane region" description="Helical" evidence="1">
    <location>
        <begin position="519"/>
        <end position="540"/>
    </location>
</feature>
<evidence type="ECO:0000256" key="1">
    <source>
        <dbReference type="SAM" id="Phobius"/>
    </source>
</evidence>
<dbReference type="OrthoDB" id="9815466at2"/>
<keyword evidence="1" id="KW-1133">Transmembrane helix</keyword>
<feature type="transmembrane region" description="Helical" evidence="1">
    <location>
        <begin position="353"/>
        <end position="369"/>
    </location>
</feature>
<feature type="transmembrane region" description="Helical" evidence="1">
    <location>
        <begin position="552"/>
        <end position="574"/>
    </location>
</feature>
<feature type="transmembrane region" description="Helical" evidence="1">
    <location>
        <begin position="95"/>
        <end position="115"/>
    </location>
</feature>
<feature type="transmembrane region" description="Helical" evidence="1">
    <location>
        <begin position="242"/>
        <end position="261"/>
    </location>
</feature>
<feature type="transmembrane region" description="Helical" evidence="1">
    <location>
        <begin position="219"/>
        <end position="236"/>
    </location>
</feature>
<dbReference type="InterPro" id="IPR018580">
    <property type="entry name" value="Uncharacterised_YfhO"/>
</dbReference>
<feature type="transmembrane region" description="Helical" evidence="1">
    <location>
        <begin position="273"/>
        <end position="304"/>
    </location>
</feature>
<keyword evidence="1" id="KW-0472">Membrane</keyword>